<feature type="compositionally biased region" description="Polar residues" evidence="2">
    <location>
        <begin position="200"/>
        <end position="213"/>
    </location>
</feature>
<feature type="non-terminal residue" evidence="3">
    <location>
        <position position="227"/>
    </location>
</feature>
<sequence length="227" mass="25847">PNNKRKTLASIKGKEKAHPYSRKATQMRRAINRQVRIEQGKLKRNELMTPKGLMFLWFKENMDTGRKAYSKEEAVDLAREYLARNDEAISEIKEKLRPGRPMDPKDKLLIEMMEKERSEAARGAMGKHCLFTCTQSICFYDISTDPRTQQPNWFDSVEIPNITNPKIFKILKEWDGDMNSIHLIKDMRIAVDPAKDSEPKSNTAGADNAGSSSIERAIAAETGMIVS</sequence>
<dbReference type="EMBL" id="JANBPU010000866">
    <property type="protein sequence ID" value="KAJ1908880.1"/>
    <property type="molecule type" value="Genomic_DNA"/>
</dbReference>
<evidence type="ECO:0000256" key="1">
    <source>
        <dbReference type="ARBA" id="ARBA00034127"/>
    </source>
</evidence>
<dbReference type="Proteomes" id="UP001150538">
    <property type="component" value="Unassembled WGS sequence"/>
</dbReference>
<dbReference type="InterPro" id="IPR021346">
    <property type="entry name" value="Tma16"/>
</dbReference>
<dbReference type="PANTHER" id="PTHR13349:SF2">
    <property type="entry name" value="TRANSLATION MACHINERY-ASSOCIATED PROTEIN 16"/>
    <property type="match status" value="1"/>
</dbReference>
<feature type="region of interest" description="Disordered" evidence="2">
    <location>
        <begin position="194"/>
        <end position="213"/>
    </location>
</feature>
<evidence type="ECO:0000256" key="2">
    <source>
        <dbReference type="SAM" id="MobiDB-lite"/>
    </source>
</evidence>
<name>A0A9W8DM87_9FUNG</name>
<dbReference type="Pfam" id="PF11176">
    <property type="entry name" value="Tma16"/>
    <property type="match status" value="1"/>
</dbReference>
<evidence type="ECO:0000313" key="3">
    <source>
        <dbReference type="EMBL" id="KAJ1908880.1"/>
    </source>
</evidence>
<proteinExistence type="inferred from homology"/>
<dbReference type="Gene3D" id="1.20.1440.170">
    <property type="entry name" value="Translation machinery-associated protein 16-like"/>
    <property type="match status" value="1"/>
</dbReference>
<dbReference type="OrthoDB" id="270284at2759"/>
<comment type="caution">
    <text evidence="3">The sequence shown here is derived from an EMBL/GenBank/DDBJ whole genome shotgun (WGS) entry which is preliminary data.</text>
</comment>
<protein>
    <submittedName>
        <fullName evidence="3">Translation machinery-associated protein 16</fullName>
    </submittedName>
</protein>
<dbReference type="GO" id="GO:0005634">
    <property type="term" value="C:nucleus"/>
    <property type="evidence" value="ECO:0007669"/>
    <property type="project" value="TreeGrafter"/>
</dbReference>
<dbReference type="PANTHER" id="PTHR13349">
    <property type="entry name" value="TRANSLATION MACHINERY-ASSOCIATED PROTEIN 16"/>
    <property type="match status" value="1"/>
</dbReference>
<keyword evidence="4" id="KW-1185">Reference proteome</keyword>
<feature type="region of interest" description="Disordered" evidence="2">
    <location>
        <begin position="1"/>
        <end position="22"/>
    </location>
</feature>
<evidence type="ECO:0000313" key="4">
    <source>
        <dbReference type="Proteomes" id="UP001150538"/>
    </source>
</evidence>
<gene>
    <name evidence="3" type="primary">TMA16</name>
    <name evidence="3" type="ORF">H4219_006463</name>
</gene>
<organism evidence="3 4">
    <name type="scientific">Mycoemilia scoparia</name>
    <dbReference type="NCBI Taxonomy" id="417184"/>
    <lineage>
        <taxon>Eukaryota</taxon>
        <taxon>Fungi</taxon>
        <taxon>Fungi incertae sedis</taxon>
        <taxon>Zoopagomycota</taxon>
        <taxon>Kickxellomycotina</taxon>
        <taxon>Kickxellomycetes</taxon>
        <taxon>Kickxellales</taxon>
        <taxon>Kickxellaceae</taxon>
        <taxon>Mycoemilia</taxon>
    </lineage>
</organism>
<dbReference type="AlphaFoldDB" id="A0A9W8DM87"/>
<comment type="similarity">
    <text evidence="1">Belongs to the TMA16 family.</text>
</comment>
<reference evidence="3" key="1">
    <citation type="submission" date="2022-07" db="EMBL/GenBank/DDBJ databases">
        <title>Phylogenomic reconstructions and comparative analyses of Kickxellomycotina fungi.</title>
        <authorList>
            <person name="Reynolds N.K."/>
            <person name="Stajich J.E."/>
            <person name="Barry K."/>
            <person name="Grigoriev I.V."/>
            <person name="Crous P."/>
            <person name="Smith M.E."/>
        </authorList>
    </citation>
    <scope>NUCLEOTIDE SEQUENCE</scope>
    <source>
        <strain evidence="3">NBRC 100468</strain>
    </source>
</reference>
<accession>A0A9W8DM87</accession>
<dbReference type="InterPro" id="IPR038356">
    <property type="entry name" value="Tma16_sf"/>
</dbReference>